<feature type="transmembrane region" description="Helical" evidence="1">
    <location>
        <begin position="183"/>
        <end position="201"/>
    </location>
</feature>
<dbReference type="GO" id="GO:0016020">
    <property type="term" value="C:membrane"/>
    <property type="evidence" value="ECO:0007669"/>
    <property type="project" value="InterPro"/>
</dbReference>
<feature type="transmembrane region" description="Helical" evidence="1">
    <location>
        <begin position="268"/>
        <end position="284"/>
    </location>
</feature>
<feature type="transmembrane region" description="Helical" evidence="1">
    <location>
        <begin position="101"/>
        <end position="120"/>
    </location>
</feature>
<keyword evidence="4" id="KW-1185">Reference proteome</keyword>
<dbReference type="PANTHER" id="PTHR22911">
    <property type="entry name" value="ACYL-MALONYL CONDENSING ENZYME-RELATED"/>
    <property type="match status" value="1"/>
</dbReference>
<feature type="transmembrane region" description="Helical" evidence="1">
    <location>
        <begin position="69"/>
        <end position="89"/>
    </location>
</feature>
<dbReference type="PANTHER" id="PTHR22911:SF76">
    <property type="entry name" value="EAMA DOMAIN-CONTAINING PROTEIN"/>
    <property type="match status" value="1"/>
</dbReference>
<feature type="transmembrane region" description="Helical" evidence="1">
    <location>
        <begin position="36"/>
        <end position="57"/>
    </location>
</feature>
<dbReference type="Pfam" id="PF00892">
    <property type="entry name" value="EamA"/>
    <property type="match status" value="2"/>
</dbReference>
<feature type="domain" description="EamA" evidence="2">
    <location>
        <begin position="8"/>
        <end position="141"/>
    </location>
</feature>
<evidence type="ECO:0000259" key="2">
    <source>
        <dbReference type="Pfam" id="PF00892"/>
    </source>
</evidence>
<accession>A0A1Y1SA61</accession>
<feature type="transmembrane region" description="Helical" evidence="1">
    <location>
        <begin position="213"/>
        <end position="235"/>
    </location>
</feature>
<dbReference type="AlphaFoldDB" id="A0A1Y1SA61"/>
<dbReference type="SUPFAM" id="SSF103481">
    <property type="entry name" value="Multidrug resistance efflux transporter EmrE"/>
    <property type="match status" value="2"/>
</dbReference>
<feature type="transmembrane region" description="Helical" evidence="1">
    <location>
        <begin position="127"/>
        <end position="145"/>
    </location>
</feature>
<protein>
    <recommendedName>
        <fullName evidence="2">EamA domain-containing protein</fullName>
    </recommendedName>
</protein>
<dbReference type="OrthoDB" id="8770617at2"/>
<proteinExistence type="predicted"/>
<keyword evidence="1" id="KW-0812">Transmembrane</keyword>
<reference evidence="3 4" key="1">
    <citation type="submission" date="2013-04" db="EMBL/GenBank/DDBJ databases">
        <title>Oceanococcus atlanticus 22II-S10r2 Genome Sequencing.</title>
        <authorList>
            <person name="Lai Q."/>
            <person name="Li G."/>
            <person name="Shao Z."/>
        </authorList>
    </citation>
    <scope>NUCLEOTIDE SEQUENCE [LARGE SCALE GENOMIC DNA]</scope>
    <source>
        <strain evidence="3 4">22II-S10r2</strain>
    </source>
</reference>
<evidence type="ECO:0000256" key="1">
    <source>
        <dbReference type="SAM" id="Phobius"/>
    </source>
</evidence>
<name>A0A1Y1SA61_9GAMM</name>
<keyword evidence="1" id="KW-1133">Transmembrane helix</keyword>
<dbReference type="InterPro" id="IPR000620">
    <property type="entry name" value="EamA_dom"/>
</dbReference>
<feature type="transmembrane region" description="Helical" evidence="1">
    <location>
        <begin position="151"/>
        <end position="171"/>
    </location>
</feature>
<dbReference type="EMBL" id="AQQV01000005">
    <property type="protein sequence ID" value="ORE85233.1"/>
    <property type="molecule type" value="Genomic_DNA"/>
</dbReference>
<feature type="domain" description="EamA" evidence="2">
    <location>
        <begin position="152"/>
        <end position="283"/>
    </location>
</feature>
<evidence type="ECO:0000313" key="4">
    <source>
        <dbReference type="Proteomes" id="UP000192342"/>
    </source>
</evidence>
<organism evidence="3 4">
    <name type="scientific">Oceanococcus atlanticus</name>
    <dbReference type="NCBI Taxonomy" id="1317117"/>
    <lineage>
        <taxon>Bacteria</taxon>
        <taxon>Pseudomonadati</taxon>
        <taxon>Pseudomonadota</taxon>
        <taxon>Gammaproteobacteria</taxon>
        <taxon>Chromatiales</taxon>
        <taxon>Oceanococcaceae</taxon>
        <taxon>Oceanococcus</taxon>
    </lineage>
</organism>
<dbReference type="RefSeq" id="WP_083563378.1">
    <property type="nucleotide sequence ID" value="NZ_AQQV01000005.1"/>
</dbReference>
<comment type="caution">
    <text evidence="3">The sequence shown here is derived from an EMBL/GenBank/DDBJ whole genome shotgun (WGS) entry which is preliminary data.</text>
</comment>
<evidence type="ECO:0000313" key="3">
    <source>
        <dbReference type="EMBL" id="ORE85233.1"/>
    </source>
</evidence>
<dbReference type="InterPro" id="IPR037185">
    <property type="entry name" value="EmrE-like"/>
</dbReference>
<sequence>MTVHWRALAALALGAIGIGFAPICVRMIELEPVASAFWRLALAAPALWLVSAWMARGPDRPKVPRDRRALLLAVAAGLAFAGDLGVWHYSIVFTSVANATLLANLAPVFIALWSISVLGLRLGGQYWLGLVLALVGAAVLVGVNFGQGEALLGDALGVLTAAFYAAYQLFIAGARRHYGTWELMWISTAVSALCLLPFVLAAGHGWPQSGHDWLWLLALAGISHILGQGLIAYALAHLASAFAAVGLLVQPVAAAGFAWLLLAETVSPLQAAGGAVVLFGIVVCRRANVGTADRSTTHAAQ</sequence>
<gene>
    <name evidence="3" type="ORF">ATO7_15657</name>
</gene>
<feature type="transmembrane region" description="Helical" evidence="1">
    <location>
        <begin position="242"/>
        <end position="262"/>
    </location>
</feature>
<keyword evidence="1" id="KW-0472">Membrane</keyword>
<dbReference type="Proteomes" id="UP000192342">
    <property type="component" value="Unassembled WGS sequence"/>
</dbReference>